<dbReference type="SUPFAM" id="SSF53850">
    <property type="entry name" value="Periplasmic binding protein-like II"/>
    <property type="match status" value="1"/>
</dbReference>
<dbReference type="PANTHER" id="PTHR30537">
    <property type="entry name" value="HTH-TYPE TRANSCRIPTIONAL REGULATOR"/>
    <property type="match status" value="1"/>
</dbReference>
<dbReference type="Pfam" id="PF03466">
    <property type="entry name" value="LysR_substrate"/>
    <property type="match status" value="1"/>
</dbReference>
<keyword evidence="3" id="KW-0238">DNA-binding</keyword>
<accession>A0ABS9X4A1</accession>
<feature type="domain" description="HTH lysR-type" evidence="5">
    <location>
        <begin position="7"/>
        <end position="64"/>
    </location>
</feature>
<dbReference type="InterPro" id="IPR036388">
    <property type="entry name" value="WH-like_DNA-bd_sf"/>
</dbReference>
<evidence type="ECO:0000259" key="5">
    <source>
        <dbReference type="PROSITE" id="PS50931"/>
    </source>
</evidence>
<keyword evidence="4" id="KW-0804">Transcription</keyword>
<evidence type="ECO:0000313" key="7">
    <source>
        <dbReference type="Proteomes" id="UP001139646"/>
    </source>
</evidence>
<dbReference type="InterPro" id="IPR000847">
    <property type="entry name" value="LysR_HTH_N"/>
</dbReference>
<reference evidence="6" key="1">
    <citation type="submission" date="2022-01" db="EMBL/GenBank/DDBJ databases">
        <title>Colwellia maritima, isolated from seawater.</title>
        <authorList>
            <person name="Kristyanto S."/>
            <person name="Jung J."/>
            <person name="Jeon C.O."/>
        </authorList>
    </citation>
    <scope>NUCLEOTIDE SEQUENCE</scope>
    <source>
        <strain evidence="6">MSW7</strain>
    </source>
</reference>
<keyword evidence="7" id="KW-1185">Reference proteome</keyword>
<proteinExistence type="inferred from homology"/>
<organism evidence="6 7">
    <name type="scientific">Colwellia maritima</name>
    <dbReference type="NCBI Taxonomy" id="2912588"/>
    <lineage>
        <taxon>Bacteria</taxon>
        <taxon>Pseudomonadati</taxon>
        <taxon>Pseudomonadota</taxon>
        <taxon>Gammaproteobacteria</taxon>
        <taxon>Alteromonadales</taxon>
        <taxon>Colwelliaceae</taxon>
        <taxon>Colwellia</taxon>
    </lineage>
</organism>
<comment type="similarity">
    <text evidence="1">Belongs to the LysR transcriptional regulatory family.</text>
</comment>
<comment type="caution">
    <text evidence="6">The sequence shown here is derived from an EMBL/GenBank/DDBJ whole genome shotgun (WGS) entry which is preliminary data.</text>
</comment>
<dbReference type="SUPFAM" id="SSF46785">
    <property type="entry name" value="Winged helix' DNA-binding domain"/>
    <property type="match status" value="1"/>
</dbReference>
<dbReference type="Pfam" id="PF00126">
    <property type="entry name" value="HTH_1"/>
    <property type="match status" value="1"/>
</dbReference>
<dbReference type="InterPro" id="IPR005119">
    <property type="entry name" value="LysR_subst-bd"/>
</dbReference>
<keyword evidence="2" id="KW-0805">Transcription regulation</keyword>
<dbReference type="PANTHER" id="PTHR30537:SF3">
    <property type="entry name" value="TRANSCRIPTIONAL REGULATORY PROTEIN"/>
    <property type="match status" value="1"/>
</dbReference>
<dbReference type="PROSITE" id="PS50931">
    <property type="entry name" value="HTH_LYSR"/>
    <property type="match status" value="1"/>
</dbReference>
<dbReference type="Gene3D" id="3.40.190.290">
    <property type="match status" value="1"/>
</dbReference>
<protein>
    <submittedName>
        <fullName evidence="6">LysR family transcriptional regulator</fullName>
    </submittedName>
</protein>
<name>A0ABS9X4A1_9GAMM</name>
<evidence type="ECO:0000256" key="1">
    <source>
        <dbReference type="ARBA" id="ARBA00009437"/>
    </source>
</evidence>
<evidence type="ECO:0000256" key="4">
    <source>
        <dbReference type="ARBA" id="ARBA00023163"/>
    </source>
</evidence>
<dbReference type="Gene3D" id="1.10.10.10">
    <property type="entry name" value="Winged helix-like DNA-binding domain superfamily/Winged helix DNA-binding domain"/>
    <property type="match status" value="1"/>
</dbReference>
<evidence type="ECO:0000256" key="2">
    <source>
        <dbReference type="ARBA" id="ARBA00023015"/>
    </source>
</evidence>
<dbReference type="Proteomes" id="UP001139646">
    <property type="component" value="Unassembled WGS sequence"/>
</dbReference>
<dbReference type="InterPro" id="IPR036390">
    <property type="entry name" value="WH_DNA-bd_sf"/>
</dbReference>
<gene>
    <name evidence="6" type="ORF">L3081_18505</name>
</gene>
<dbReference type="RefSeq" id="WP_242287633.1">
    <property type="nucleotide sequence ID" value="NZ_JAKKSL010000004.1"/>
</dbReference>
<evidence type="ECO:0000256" key="3">
    <source>
        <dbReference type="ARBA" id="ARBA00023125"/>
    </source>
</evidence>
<dbReference type="EMBL" id="JAKKSL010000004">
    <property type="protein sequence ID" value="MCI2285016.1"/>
    <property type="molecule type" value="Genomic_DNA"/>
</dbReference>
<sequence length="230" mass="26409">MCYAKAMNWDDIKLFLEVARSERLSIAAKRLMIDASTLSRRLHKLEESLATKLFERTIEGHVLTLDGKKLLQFARRMELDAGQAFDEIKEHKYLNSGRVRIGVTEAFGSFFIAPHLTDLKHAFPNIQIELVHFARDVKISRNEADIAIAVEKPKNTSTIIAKLCDYQLQLYGHASYLQQIEDEINISNLSKYQWVSYVDNLLFTEQLSYLKELNADIKPSFQSTSITKPI</sequence>
<dbReference type="InterPro" id="IPR058163">
    <property type="entry name" value="LysR-type_TF_proteobact-type"/>
</dbReference>
<evidence type="ECO:0000313" key="6">
    <source>
        <dbReference type="EMBL" id="MCI2285016.1"/>
    </source>
</evidence>